<proteinExistence type="predicted"/>
<organism evidence="1 2">
    <name type="scientific">Rhodococcus spelaei</name>
    <dbReference type="NCBI Taxonomy" id="2546320"/>
    <lineage>
        <taxon>Bacteria</taxon>
        <taxon>Bacillati</taxon>
        <taxon>Actinomycetota</taxon>
        <taxon>Actinomycetes</taxon>
        <taxon>Mycobacteriales</taxon>
        <taxon>Nocardiaceae</taxon>
        <taxon>Rhodococcus</taxon>
    </lineage>
</organism>
<dbReference type="RefSeq" id="WP_142099790.1">
    <property type="nucleotide sequence ID" value="NZ_VIGH01000005.1"/>
</dbReference>
<evidence type="ECO:0000313" key="1">
    <source>
        <dbReference type="EMBL" id="TQF68639.1"/>
    </source>
</evidence>
<reference evidence="1 2" key="1">
    <citation type="submission" date="2019-06" db="EMBL/GenBank/DDBJ databases">
        <title>Rhodococcus spaelei sp. nov., isolated from a cave.</title>
        <authorList>
            <person name="Lee S.D."/>
        </authorList>
    </citation>
    <scope>NUCLEOTIDE SEQUENCE [LARGE SCALE GENOMIC DNA]</scope>
    <source>
        <strain evidence="1 2">C9-5</strain>
    </source>
</reference>
<dbReference type="InterPro" id="IPR011008">
    <property type="entry name" value="Dimeric_a/b-barrel"/>
</dbReference>
<keyword evidence="2" id="KW-1185">Reference proteome</keyword>
<protein>
    <recommendedName>
        <fullName evidence="3">ABM domain-containing protein</fullName>
    </recommendedName>
</protein>
<dbReference type="OrthoDB" id="3215089at2"/>
<comment type="caution">
    <text evidence="1">The sequence shown here is derived from an EMBL/GenBank/DDBJ whole genome shotgun (WGS) entry which is preliminary data.</text>
</comment>
<accession>A0A541B8J2</accession>
<dbReference type="Proteomes" id="UP000316256">
    <property type="component" value="Unassembled WGS sequence"/>
</dbReference>
<sequence>MSVVVIARFPVADVAAAKQSLADNGALLEEITTEALASGAHHHRFAEGGGDLLAIDEWESAEAFRGFFTDNAKIAKITEASGVQGPPVVEFFATVEAAGTF</sequence>
<dbReference type="AlphaFoldDB" id="A0A541B8J2"/>
<dbReference type="Gene3D" id="3.30.70.100">
    <property type="match status" value="1"/>
</dbReference>
<evidence type="ECO:0008006" key="3">
    <source>
        <dbReference type="Google" id="ProtNLM"/>
    </source>
</evidence>
<name>A0A541B8J2_9NOCA</name>
<gene>
    <name evidence="1" type="ORF">FK531_12545</name>
</gene>
<dbReference type="EMBL" id="VIGH01000005">
    <property type="protein sequence ID" value="TQF68639.1"/>
    <property type="molecule type" value="Genomic_DNA"/>
</dbReference>
<evidence type="ECO:0000313" key="2">
    <source>
        <dbReference type="Proteomes" id="UP000316256"/>
    </source>
</evidence>
<dbReference type="SUPFAM" id="SSF54909">
    <property type="entry name" value="Dimeric alpha+beta barrel"/>
    <property type="match status" value="1"/>
</dbReference>